<evidence type="ECO:0000256" key="2">
    <source>
        <dbReference type="ARBA" id="ARBA00004777"/>
    </source>
</evidence>
<dbReference type="Gene3D" id="3.20.20.220">
    <property type="match status" value="1"/>
</dbReference>
<keyword evidence="5 8" id="KW-0274">FAD</keyword>
<evidence type="ECO:0000256" key="1">
    <source>
        <dbReference type="ARBA" id="ARBA00001974"/>
    </source>
</evidence>
<evidence type="ECO:0000256" key="3">
    <source>
        <dbReference type="ARBA" id="ARBA00006743"/>
    </source>
</evidence>
<keyword evidence="4 8" id="KW-0285">Flavoprotein</keyword>
<dbReference type="GO" id="GO:0035999">
    <property type="term" value="P:tetrahydrofolate interconversion"/>
    <property type="evidence" value="ECO:0007669"/>
    <property type="project" value="UniProtKB-UniPathway"/>
</dbReference>
<dbReference type="InterPro" id="IPR003171">
    <property type="entry name" value="Mehydrof_redctse-like"/>
</dbReference>
<dbReference type="CDD" id="cd00537">
    <property type="entry name" value="MTHFR"/>
    <property type="match status" value="1"/>
</dbReference>
<dbReference type="GO" id="GO:0106312">
    <property type="term" value="F:methylenetetrahydrofolate reductase (NADH) activity"/>
    <property type="evidence" value="ECO:0007669"/>
    <property type="project" value="UniProtKB-EC"/>
</dbReference>
<dbReference type="SUPFAM" id="SSF51730">
    <property type="entry name" value="FAD-linked oxidoreductase"/>
    <property type="match status" value="1"/>
</dbReference>
<accession>A0A5C4TI95</accession>
<evidence type="ECO:0000256" key="6">
    <source>
        <dbReference type="ARBA" id="ARBA00023002"/>
    </source>
</evidence>
<dbReference type="AlphaFoldDB" id="A0A5C4TI95"/>
<dbReference type="UniPathway" id="UPA00193"/>
<protein>
    <recommendedName>
        <fullName evidence="8">Methylenetetrahydrofolate reductase</fullName>
    </recommendedName>
</protein>
<dbReference type="Proteomes" id="UP000313312">
    <property type="component" value="Unassembled WGS sequence"/>
</dbReference>
<name>A0A5C4TI95_FRUSA</name>
<evidence type="ECO:0000256" key="7">
    <source>
        <dbReference type="ARBA" id="ARBA00048628"/>
    </source>
</evidence>
<dbReference type="GO" id="GO:0005829">
    <property type="term" value="C:cytosol"/>
    <property type="evidence" value="ECO:0007669"/>
    <property type="project" value="TreeGrafter"/>
</dbReference>
<dbReference type="GO" id="GO:0009086">
    <property type="term" value="P:methionine biosynthetic process"/>
    <property type="evidence" value="ECO:0007669"/>
    <property type="project" value="TreeGrafter"/>
</dbReference>
<comment type="pathway">
    <text evidence="2 8">One-carbon metabolism; tetrahydrofolate interconversion.</text>
</comment>
<comment type="cofactor">
    <cofactor evidence="1 8">
        <name>FAD</name>
        <dbReference type="ChEBI" id="CHEBI:57692"/>
    </cofactor>
</comment>
<dbReference type="EMBL" id="QFCR01000038">
    <property type="protein sequence ID" value="TNK89801.1"/>
    <property type="molecule type" value="Genomic_DNA"/>
</dbReference>
<sequence>MNLTNIFNEKTVFSLEVFPPHSAKETNNLIDSFKGVNSIKPDFISITSGAGGSQNDISLELAKQFQNDLGITTMPHITGLYRSKADVITFLNELGSNGIQNVLALRGDQIPDKKPVGDFKRASELVKFIKKHGKFNIAGACYPQKHPESINFVDDILHLKEKVNQGVSYLITQTLFDNQAFYDFRERLQFAQVDVPIEVGIMPCTNLNQIKKITELSGNPMPKKFVDIMDHFRNNQEAMRDAGINYAIEQIVDLLSNNADGIHLYTMNNAENVQQIWNATHTLFAETSNHPTERV</sequence>
<dbReference type="GO" id="GO:0071949">
    <property type="term" value="F:FAD binding"/>
    <property type="evidence" value="ECO:0007669"/>
    <property type="project" value="TreeGrafter"/>
</dbReference>
<dbReference type="InterPro" id="IPR029041">
    <property type="entry name" value="FAD-linked_oxidoreductase-like"/>
</dbReference>
<reference evidence="9 10" key="1">
    <citation type="submission" date="2018-05" db="EMBL/GenBank/DDBJ databases">
        <title>Lactobacillus sanfranciscensis Ah4 draft denome sequence.</title>
        <authorList>
            <person name="Zhang G."/>
        </authorList>
    </citation>
    <scope>NUCLEOTIDE SEQUENCE [LARGE SCALE GENOMIC DNA]</scope>
    <source>
        <strain evidence="9 10">Ah4</strain>
    </source>
</reference>
<evidence type="ECO:0000256" key="8">
    <source>
        <dbReference type="RuleBase" id="RU003862"/>
    </source>
</evidence>
<gene>
    <name evidence="9" type="ORF">DID87_06820</name>
</gene>
<keyword evidence="6 8" id="KW-0560">Oxidoreductase</keyword>
<evidence type="ECO:0000256" key="4">
    <source>
        <dbReference type="ARBA" id="ARBA00022630"/>
    </source>
</evidence>
<dbReference type="RefSeq" id="WP_139571241.1">
    <property type="nucleotide sequence ID" value="NZ_QFCR01000038.1"/>
</dbReference>
<proteinExistence type="inferred from homology"/>
<organism evidence="9 10">
    <name type="scientific">Fructilactobacillus sanfranciscensis</name>
    <name type="common">Lactobacillus sanfranciscensis</name>
    <dbReference type="NCBI Taxonomy" id="1625"/>
    <lineage>
        <taxon>Bacteria</taxon>
        <taxon>Bacillati</taxon>
        <taxon>Bacillota</taxon>
        <taxon>Bacilli</taxon>
        <taxon>Lactobacillales</taxon>
        <taxon>Lactobacillaceae</taxon>
        <taxon>Fructilactobacillus</taxon>
    </lineage>
</organism>
<comment type="caution">
    <text evidence="9">The sequence shown here is derived from an EMBL/GenBank/DDBJ whole genome shotgun (WGS) entry which is preliminary data.</text>
</comment>
<evidence type="ECO:0000313" key="10">
    <source>
        <dbReference type="Proteomes" id="UP000313312"/>
    </source>
</evidence>
<dbReference type="Pfam" id="PF02219">
    <property type="entry name" value="MTHFR"/>
    <property type="match status" value="1"/>
</dbReference>
<dbReference type="PANTHER" id="PTHR45754:SF3">
    <property type="entry name" value="METHYLENETETRAHYDROFOLATE REDUCTASE (NADPH)"/>
    <property type="match status" value="1"/>
</dbReference>
<dbReference type="PANTHER" id="PTHR45754">
    <property type="entry name" value="METHYLENETETRAHYDROFOLATE REDUCTASE"/>
    <property type="match status" value="1"/>
</dbReference>
<evidence type="ECO:0000313" key="9">
    <source>
        <dbReference type="EMBL" id="TNK89801.1"/>
    </source>
</evidence>
<evidence type="ECO:0000256" key="5">
    <source>
        <dbReference type="ARBA" id="ARBA00022827"/>
    </source>
</evidence>
<comment type="catalytic activity">
    <reaction evidence="7">
        <text>(6S)-5-methyl-5,6,7,8-tetrahydrofolate + NAD(+) = (6R)-5,10-methylene-5,6,7,8-tetrahydrofolate + NADH + H(+)</text>
        <dbReference type="Rhea" id="RHEA:19821"/>
        <dbReference type="ChEBI" id="CHEBI:15378"/>
        <dbReference type="ChEBI" id="CHEBI:15636"/>
        <dbReference type="ChEBI" id="CHEBI:18608"/>
        <dbReference type="ChEBI" id="CHEBI:57540"/>
        <dbReference type="ChEBI" id="CHEBI:57945"/>
        <dbReference type="EC" id="1.5.1.54"/>
    </reaction>
    <physiologicalReaction direction="right-to-left" evidence="7">
        <dbReference type="Rhea" id="RHEA:19823"/>
    </physiologicalReaction>
</comment>
<comment type="similarity">
    <text evidence="3 8">Belongs to the methylenetetrahydrofolate reductase family.</text>
</comment>